<organism evidence="3 4">
    <name type="scientific">Laetiporus sulphureus 93-53</name>
    <dbReference type="NCBI Taxonomy" id="1314785"/>
    <lineage>
        <taxon>Eukaryota</taxon>
        <taxon>Fungi</taxon>
        <taxon>Dikarya</taxon>
        <taxon>Basidiomycota</taxon>
        <taxon>Agaricomycotina</taxon>
        <taxon>Agaricomycetes</taxon>
        <taxon>Polyporales</taxon>
        <taxon>Laetiporus</taxon>
    </lineage>
</organism>
<feature type="transmembrane region" description="Helical" evidence="1">
    <location>
        <begin position="201"/>
        <end position="221"/>
    </location>
</feature>
<keyword evidence="4" id="KW-1185">Reference proteome</keyword>
<dbReference type="STRING" id="1314785.A0A165DWQ5"/>
<dbReference type="AlphaFoldDB" id="A0A165DWQ5"/>
<name>A0A165DWQ5_9APHY</name>
<gene>
    <name evidence="3" type="ORF">LAESUDRAFT_813307</name>
</gene>
<evidence type="ECO:0000313" key="3">
    <source>
        <dbReference type="EMBL" id="KZT05784.1"/>
    </source>
</evidence>
<reference evidence="3 4" key="1">
    <citation type="journal article" date="2016" name="Mol. Biol. Evol.">
        <title>Comparative Genomics of Early-Diverging Mushroom-Forming Fungi Provides Insights into the Origins of Lignocellulose Decay Capabilities.</title>
        <authorList>
            <person name="Nagy L.G."/>
            <person name="Riley R."/>
            <person name="Tritt A."/>
            <person name="Adam C."/>
            <person name="Daum C."/>
            <person name="Floudas D."/>
            <person name="Sun H."/>
            <person name="Yadav J.S."/>
            <person name="Pangilinan J."/>
            <person name="Larsson K.H."/>
            <person name="Matsuura K."/>
            <person name="Barry K."/>
            <person name="Labutti K."/>
            <person name="Kuo R."/>
            <person name="Ohm R.A."/>
            <person name="Bhattacharya S.S."/>
            <person name="Shirouzu T."/>
            <person name="Yoshinaga Y."/>
            <person name="Martin F.M."/>
            <person name="Grigoriev I.V."/>
            <person name="Hibbett D.S."/>
        </authorList>
    </citation>
    <scope>NUCLEOTIDE SEQUENCE [LARGE SCALE GENOMIC DNA]</scope>
    <source>
        <strain evidence="3 4">93-53</strain>
    </source>
</reference>
<accession>A0A165DWQ5</accession>
<keyword evidence="1" id="KW-0472">Membrane</keyword>
<dbReference type="PANTHER" id="PTHR40465">
    <property type="entry name" value="CHROMOSOME 1, WHOLE GENOME SHOTGUN SEQUENCE"/>
    <property type="match status" value="1"/>
</dbReference>
<evidence type="ECO:0000313" key="4">
    <source>
        <dbReference type="Proteomes" id="UP000076871"/>
    </source>
</evidence>
<dbReference type="Pfam" id="PF20152">
    <property type="entry name" value="DUF6534"/>
    <property type="match status" value="1"/>
</dbReference>
<feature type="transmembrane region" description="Helical" evidence="1">
    <location>
        <begin position="29"/>
        <end position="53"/>
    </location>
</feature>
<proteinExistence type="predicted"/>
<dbReference type="InParanoid" id="A0A165DWQ5"/>
<evidence type="ECO:0000259" key="2">
    <source>
        <dbReference type="Pfam" id="PF20152"/>
    </source>
</evidence>
<dbReference type="GeneID" id="63831502"/>
<dbReference type="OrthoDB" id="3183258at2759"/>
<feature type="domain" description="DUF6534" evidence="2">
    <location>
        <begin position="165"/>
        <end position="250"/>
    </location>
</feature>
<dbReference type="Proteomes" id="UP000076871">
    <property type="component" value="Unassembled WGS sequence"/>
</dbReference>
<evidence type="ECO:0000256" key="1">
    <source>
        <dbReference type="SAM" id="Phobius"/>
    </source>
</evidence>
<feature type="transmembrane region" description="Helical" evidence="1">
    <location>
        <begin position="119"/>
        <end position="144"/>
    </location>
</feature>
<sequence>MNTMLYGVMVTQTFYYYSNYARDSKWLKYYVGILFLADTMNTIFNMWFIYNVLVNQFGSLKGVALANWLFETGKFPRMFRPIFRSNLKTPAEEAMAGIIGLQVQLFYAWRIRQLTGKKWLVGLIVTLSVIGCLMALGTAIGIAFRPEITQLDRYKQFVSTWLAAAACADITISVSLIYYLHTRRTGLPRTDTLITRLIQLTMSYGLLTSSFALIDIIAFFADSGGLHLAFNYTLCKLYSNSMMSSLNSRDILSTVLTAHSTFQVASVPMDSNRPVSTGVKSSTTQVVIGSESHKMVNMSRRSLNLAGDTASDLKVKAVV</sequence>
<protein>
    <recommendedName>
        <fullName evidence="2">DUF6534 domain-containing protein</fullName>
    </recommendedName>
</protein>
<keyword evidence="1" id="KW-1133">Transmembrane helix</keyword>
<feature type="transmembrane region" description="Helical" evidence="1">
    <location>
        <begin position="156"/>
        <end position="180"/>
    </location>
</feature>
<keyword evidence="1" id="KW-0812">Transmembrane</keyword>
<dbReference type="InterPro" id="IPR045339">
    <property type="entry name" value="DUF6534"/>
</dbReference>
<dbReference type="RefSeq" id="XP_040763524.1">
    <property type="nucleotide sequence ID" value="XM_040914475.1"/>
</dbReference>
<dbReference type="EMBL" id="KV427628">
    <property type="protein sequence ID" value="KZT05784.1"/>
    <property type="molecule type" value="Genomic_DNA"/>
</dbReference>
<dbReference type="PANTHER" id="PTHR40465:SF1">
    <property type="entry name" value="DUF6534 DOMAIN-CONTAINING PROTEIN"/>
    <property type="match status" value="1"/>
</dbReference>